<name>A0A8J7PJX5_9PROT</name>
<dbReference type="Proteomes" id="UP000664414">
    <property type="component" value="Unassembled WGS sequence"/>
</dbReference>
<dbReference type="EMBL" id="JAFKGL010000028">
    <property type="protein sequence ID" value="MBN9413580.1"/>
    <property type="molecule type" value="Genomic_DNA"/>
</dbReference>
<protein>
    <submittedName>
        <fullName evidence="1">Uncharacterized protein</fullName>
    </submittedName>
</protein>
<reference evidence="1" key="1">
    <citation type="submission" date="2021-02" db="EMBL/GenBank/DDBJ databases">
        <title>Thiocyanate and organic carbon inputs drive convergent selection for specific autotrophic Afipia and Thiobacillus strains within complex microbiomes.</title>
        <authorList>
            <person name="Huddy R.J."/>
            <person name="Sachdeva R."/>
            <person name="Kadzinga F."/>
            <person name="Kantor R.S."/>
            <person name="Harrison S.T.L."/>
            <person name="Banfield J.F."/>
        </authorList>
    </citation>
    <scope>NUCLEOTIDE SEQUENCE</scope>
    <source>
        <strain evidence="1">SCN18_10_11_15_R4_P_38_20</strain>
    </source>
</reference>
<accession>A0A8J7PJX5</accession>
<evidence type="ECO:0000313" key="2">
    <source>
        <dbReference type="Proteomes" id="UP000664414"/>
    </source>
</evidence>
<proteinExistence type="predicted"/>
<organism evidence="1 2">
    <name type="scientific">Candidatus Paracaedimonas acanthamoebae</name>
    <dbReference type="NCBI Taxonomy" id="244581"/>
    <lineage>
        <taxon>Bacteria</taxon>
        <taxon>Pseudomonadati</taxon>
        <taxon>Pseudomonadota</taxon>
        <taxon>Alphaproteobacteria</taxon>
        <taxon>Holosporales</taxon>
        <taxon>Caedimonadaceae</taxon>
        <taxon>Candidatus Paracaedimonas</taxon>
    </lineage>
</organism>
<sequence>MITRFFYVFLMLFIFKNALAMKIEYEYDFGDDSNEHHISATISLESKDTDPTKPSMKSNYGRLGATILRGASENNLRPIYIRGIQDIHLAFVRALMKKTHEIATEREVPVALYFYRTDSTKHNILEAEWAPLQKEIDAFYVNPYEKYLNGDFSDSD</sequence>
<comment type="caution">
    <text evidence="1">The sequence shown here is derived from an EMBL/GenBank/DDBJ whole genome shotgun (WGS) entry which is preliminary data.</text>
</comment>
<evidence type="ECO:0000313" key="1">
    <source>
        <dbReference type="EMBL" id="MBN9413580.1"/>
    </source>
</evidence>
<dbReference type="AlphaFoldDB" id="A0A8J7PJX5"/>
<gene>
    <name evidence="1" type="ORF">J0H12_06640</name>
</gene>